<accession>A0A344UH41</accession>
<name>A0A344UH41_9NEIS</name>
<dbReference type="SUPFAM" id="SSF102588">
    <property type="entry name" value="LmbE-like"/>
    <property type="match status" value="1"/>
</dbReference>
<evidence type="ECO:0000313" key="1">
    <source>
        <dbReference type="EMBL" id="AXE34589.1"/>
    </source>
</evidence>
<keyword evidence="4" id="KW-1185">Reference proteome</keyword>
<protein>
    <submittedName>
        <fullName evidence="1">GlcNAc-PI de-N-acetylase</fullName>
    </submittedName>
    <submittedName>
        <fullName evidence="2">PIG-L deacetylase family protein</fullName>
    </submittedName>
</protein>
<dbReference type="InterPro" id="IPR024078">
    <property type="entry name" value="LmbE-like_dom_sf"/>
</dbReference>
<dbReference type="EMBL" id="JBDXMI010000001">
    <property type="protein sequence ID" value="MEO9386145.1"/>
    <property type="molecule type" value="Genomic_DNA"/>
</dbReference>
<dbReference type="KEGG" id="chri:DK842_04465"/>
<evidence type="ECO:0000313" key="4">
    <source>
        <dbReference type="Proteomes" id="UP001462502"/>
    </source>
</evidence>
<dbReference type="Pfam" id="PF02585">
    <property type="entry name" value="PIG-L"/>
    <property type="match status" value="1"/>
</dbReference>
<dbReference type="Proteomes" id="UP001462502">
    <property type="component" value="Unassembled WGS sequence"/>
</dbReference>
<proteinExistence type="predicted"/>
<sequence length="222" mass="23745">MTKRKVLVVAAHPDDEVLGCGGAMAAHADQGDEVHVLILAQGLNSRGEAGQEAFAALRGAADRANRLLGVSSLTLLDFPDNRLDGVDLLDLVKAVEAKVSSLLPEIVYTHFANDLNVDHRVTHHAAVTACRPLPGHCVRTILCFEVPSSTEWSGSPFAPNWFIDIGGQLERKQAALAAYAGEMRAFPHPRSIEGAGHLAAWRGASAGFAAAEAFVLFRHREI</sequence>
<evidence type="ECO:0000313" key="2">
    <source>
        <dbReference type="EMBL" id="MEO9386145.1"/>
    </source>
</evidence>
<dbReference type="PANTHER" id="PTHR12993:SF11">
    <property type="entry name" value="N-ACETYLGLUCOSAMINYL-PHOSPHATIDYLINOSITOL DE-N-ACETYLASE"/>
    <property type="match status" value="1"/>
</dbReference>
<dbReference type="EMBL" id="CP029554">
    <property type="protein sequence ID" value="AXE34589.1"/>
    <property type="molecule type" value="Genomic_DNA"/>
</dbReference>
<dbReference type="PANTHER" id="PTHR12993">
    <property type="entry name" value="N-ACETYLGLUCOSAMINYL-PHOSPHATIDYLINOSITOL DE-N-ACETYLASE-RELATED"/>
    <property type="match status" value="1"/>
</dbReference>
<gene>
    <name evidence="2" type="ORF">ABI908_18775</name>
    <name evidence="1" type="ORF">DK843_09930</name>
</gene>
<dbReference type="Gene3D" id="3.40.50.10320">
    <property type="entry name" value="LmbE-like"/>
    <property type="match status" value="1"/>
</dbReference>
<organism evidence="1 3">
    <name type="scientific">Chromobacterium phragmitis</name>
    <dbReference type="NCBI Taxonomy" id="2202141"/>
    <lineage>
        <taxon>Bacteria</taxon>
        <taxon>Pseudomonadati</taxon>
        <taxon>Pseudomonadota</taxon>
        <taxon>Betaproteobacteria</taxon>
        <taxon>Neisseriales</taxon>
        <taxon>Chromobacteriaceae</taxon>
        <taxon>Chromobacterium</taxon>
    </lineage>
</organism>
<evidence type="ECO:0000313" key="3">
    <source>
        <dbReference type="Proteomes" id="UP000252038"/>
    </source>
</evidence>
<dbReference type="AlphaFoldDB" id="A0A344UH41"/>
<reference evidence="1 3" key="1">
    <citation type="submission" date="2018-05" db="EMBL/GenBank/DDBJ databases">
        <title>Genome sequencing, assembly and analysis of the novel insecticidal bacterium, Chromobacterium phragmitis.</title>
        <authorList>
            <person name="Sparks M.E."/>
            <person name="Blackburn M.B."/>
            <person name="Gundersen-Rindal D.E."/>
        </authorList>
    </citation>
    <scope>NUCLEOTIDE SEQUENCE [LARGE SCALE GENOMIC DNA]</scope>
    <source>
        <strain evidence="1">IIBBL 274-1</strain>
    </source>
</reference>
<reference evidence="2 4" key="2">
    <citation type="submission" date="2024-05" db="EMBL/GenBank/DDBJ databases">
        <authorList>
            <person name="De Oliveira J.P."/>
            <person name="Noriler S.A."/>
            <person name="De Oliveira A.G."/>
            <person name="Sipoli D.S."/>
        </authorList>
    </citation>
    <scope>NUCLEOTIDE SEQUENCE [LARGE SCALE GENOMIC DNA]</scope>
    <source>
        <strain evidence="2 4">LABIM192</strain>
    </source>
</reference>
<dbReference type="OrthoDB" id="9816564at2"/>
<dbReference type="Proteomes" id="UP000252038">
    <property type="component" value="Chromosome"/>
</dbReference>
<dbReference type="GO" id="GO:0016811">
    <property type="term" value="F:hydrolase activity, acting on carbon-nitrogen (but not peptide) bonds, in linear amides"/>
    <property type="evidence" value="ECO:0007669"/>
    <property type="project" value="TreeGrafter"/>
</dbReference>
<dbReference type="KEGG" id="chrb:DK843_09930"/>
<dbReference type="InterPro" id="IPR003737">
    <property type="entry name" value="GlcNAc_PI_deacetylase-related"/>
</dbReference>
<dbReference type="RefSeq" id="WP_114060277.1">
    <property type="nucleotide sequence ID" value="NZ_CP029495.1"/>
</dbReference>